<sequence length="478" mass="53813">MKNLSQEVLSNIAGFLPQRHGEKQVRPAFAAVSRAWRHAIEPFTFAFLRITSDDLDEFESAFARSKARYRLLRRLDVDILLPTCSDEACAHYETADERAENDKVASQYLLTLLRILSQWPADGNLWLFISIYSLMAESRRVLEERYKYSFIHLPAMTWPVVPCVTVFWSQGGTRRLDPGSQVALTAAFPRLNKIDWSYQGARGYFLALSRQHLQGFANAVADFQPPSSCKSLFIRLELPDTPHKNRLPDFTNPGQVSLCDALRTIVARSNIQKIHYAGPMDPTLLWPRGPSEEGSDDNTWKSVEDFRIDFEPGGISGQWFFKGLPTDKLYHPSSDLPLPHDTPSHFPPGYGSKDDDARALAFAKSINAHLTDGYCPSHIRYFRHHPRDEAIVPLLEAFARRLAHAPSIRCATLEPQIFSAEGAWHVSYHAPGDASYYDKRLVDGSGARPLENPCLARDFSFVRAIGGPARSCSTCFAV</sequence>
<name>A0ABR1WC38_9PEZI</name>
<gene>
    <name evidence="1" type="ORF">PG997_007547</name>
</gene>
<protein>
    <recommendedName>
        <fullName evidence="3">F-box domain-containing protein</fullName>
    </recommendedName>
</protein>
<comment type="caution">
    <text evidence="1">The sequence shown here is derived from an EMBL/GenBank/DDBJ whole genome shotgun (WGS) entry which is preliminary data.</text>
</comment>
<dbReference type="Proteomes" id="UP001433268">
    <property type="component" value="Unassembled WGS sequence"/>
</dbReference>
<dbReference type="RefSeq" id="XP_066667204.1">
    <property type="nucleotide sequence ID" value="XM_066811862.1"/>
</dbReference>
<reference evidence="1 2" key="1">
    <citation type="submission" date="2023-01" db="EMBL/GenBank/DDBJ databases">
        <title>Analysis of 21 Apiospora genomes using comparative genomics revels a genus with tremendous synthesis potential of carbohydrate active enzymes and secondary metabolites.</title>
        <authorList>
            <person name="Sorensen T."/>
        </authorList>
    </citation>
    <scope>NUCLEOTIDE SEQUENCE [LARGE SCALE GENOMIC DNA]</scope>
    <source>
        <strain evidence="1 2">CBS 114990</strain>
    </source>
</reference>
<dbReference type="GeneID" id="92044922"/>
<evidence type="ECO:0008006" key="3">
    <source>
        <dbReference type="Google" id="ProtNLM"/>
    </source>
</evidence>
<proteinExistence type="predicted"/>
<accession>A0ABR1WC38</accession>
<organism evidence="1 2">
    <name type="scientific">Apiospora hydei</name>
    <dbReference type="NCBI Taxonomy" id="1337664"/>
    <lineage>
        <taxon>Eukaryota</taxon>
        <taxon>Fungi</taxon>
        <taxon>Dikarya</taxon>
        <taxon>Ascomycota</taxon>
        <taxon>Pezizomycotina</taxon>
        <taxon>Sordariomycetes</taxon>
        <taxon>Xylariomycetidae</taxon>
        <taxon>Amphisphaeriales</taxon>
        <taxon>Apiosporaceae</taxon>
        <taxon>Apiospora</taxon>
    </lineage>
</organism>
<dbReference type="EMBL" id="JAQQWN010000006">
    <property type="protein sequence ID" value="KAK8079729.1"/>
    <property type="molecule type" value="Genomic_DNA"/>
</dbReference>
<keyword evidence="2" id="KW-1185">Reference proteome</keyword>
<evidence type="ECO:0000313" key="2">
    <source>
        <dbReference type="Proteomes" id="UP001433268"/>
    </source>
</evidence>
<evidence type="ECO:0000313" key="1">
    <source>
        <dbReference type="EMBL" id="KAK8079729.1"/>
    </source>
</evidence>